<dbReference type="InterPro" id="IPR036259">
    <property type="entry name" value="MFS_trans_sf"/>
</dbReference>
<protein>
    <submittedName>
        <fullName evidence="2">MFS transporter</fullName>
    </submittedName>
</protein>
<feature type="transmembrane region" description="Helical" evidence="1">
    <location>
        <begin position="285"/>
        <end position="304"/>
    </location>
</feature>
<feature type="transmembrane region" description="Helical" evidence="1">
    <location>
        <begin position="20"/>
        <end position="43"/>
    </location>
</feature>
<keyword evidence="1" id="KW-0472">Membrane</keyword>
<dbReference type="PANTHER" id="PTHR23530:SF1">
    <property type="entry name" value="PERMEASE, MAJOR FACILITATOR SUPERFAMILY-RELATED"/>
    <property type="match status" value="1"/>
</dbReference>
<feature type="transmembrane region" description="Helical" evidence="1">
    <location>
        <begin position="142"/>
        <end position="169"/>
    </location>
</feature>
<sequence>MSWTALSELVPLYPLYALLFFDHGLSGAQVSGLFALWSVTSLVTEVPAGALADRWSRRGVVVLAGVLQAVAFAVWTGAPGPGAFAVGFVLWGLSGALVSGASEALVYDGLAAVGAAGSYARVNGWMTSAELLVQVPTAVAASVLFAVGGYALVGWVSAGVCLAAAALALRFPEAPRTAGDGDDVPLWQGVGEALRCPALRWAVLAAALVGGLDGVEEYFPVLAADWGVPVSAVPVAVLGIALAGAAGAALGGRADRLPTRALLALLGVAGVCLAVAAVWARPAALAVAAVFYGLYLAVLVVAEARLQARITGPHRATITSVAGLGIEVASLLVFAAWALGGAVAVALLVLAVVPVVARGLRVRAPAAPALDLPAR</sequence>
<accession>A0ABW4XES1</accession>
<reference evidence="3" key="1">
    <citation type="journal article" date="2019" name="Int. J. Syst. Evol. Microbiol.">
        <title>The Global Catalogue of Microorganisms (GCM) 10K type strain sequencing project: providing services to taxonomists for standard genome sequencing and annotation.</title>
        <authorList>
            <consortium name="The Broad Institute Genomics Platform"/>
            <consortium name="The Broad Institute Genome Sequencing Center for Infectious Disease"/>
            <person name="Wu L."/>
            <person name="Ma J."/>
        </authorList>
    </citation>
    <scope>NUCLEOTIDE SEQUENCE [LARGE SCALE GENOMIC DNA]</scope>
    <source>
        <strain evidence="3">JCM 3338</strain>
    </source>
</reference>
<dbReference type="RefSeq" id="WP_376877080.1">
    <property type="nucleotide sequence ID" value="NZ_JBHUHP010000014.1"/>
</dbReference>
<feature type="transmembrane region" description="Helical" evidence="1">
    <location>
        <begin position="262"/>
        <end position="279"/>
    </location>
</feature>
<evidence type="ECO:0000256" key="1">
    <source>
        <dbReference type="SAM" id="Phobius"/>
    </source>
</evidence>
<dbReference type="EMBL" id="JBHUHP010000014">
    <property type="protein sequence ID" value="MFD2092689.1"/>
    <property type="molecule type" value="Genomic_DNA"/>
</dbReference>
<evidence type="ECO:0000313" key="2">
    <source>
        <dbReference type="EMBL" id="MFD2092689.1"/>
    </source>
</evidence>
<dbReference type="SUPFAM" id="SSF103473">
    <property type="entry name" value="MFS general substrate transporter"/>
    <property type="match status" value="1"/>
</dbReference>
<gene>
    <name evidence="2" type="ORF">ACFSHS_14025</name>
</gene>
<evidence type="ECO:0000313" key="3">
    <source>
        <dbReference type="Proteomes" id="UP001597402"/>
    </source>
</evidence>
<dbReference type="PANTHER" id="PTHR23530">
    <property type="entry name" value="TRANSPORT PROTEIN-RELATED"/>
    <property type="match status" value="1"/>
</dbReference>
<organism evidence="2 3">
    <name type="scientific">Blastococcus deserti</name>
    <dbReference type="NCBI Taxonomy" id="2259033"/>
    <lineage>
        <taxon>Bacteria</taxon>
        <taxon>Bacillati</taxon>
        <taxon>Actinomycetota</taxon>
        <taxon>Actinomycetes</taxon>
        <taxon>Geodermatophilales</taxon>
        <taxon>Geodermatophilaceae</taxon>
        <taxon>Blastococcus</taxon>
    </lineage>
</organism>
<keyword evidence="1" id="KW-1133">Transmembrane helix</keyword>
<dbReference type="Gene3D" id="1.20.1250.20">
    <property type="entry name" value="MFS general substrate transporter like domains"/>
    <property type="match status" value="1"/>
</dbReference>
<name>A0ABW4XES1_9ACTN</name>
<keyword evidence="1" id="KW-0812">Transmembrane</keyword>
<feature type="transmembrane region" description="Helical" evidence="1">
    <location>
        <begin position="55"/>
        <end position="75"/>
    </location>
</feature>
<dbReference type="InterPro" id="IPR053160">
    <property type="entry name" value="MFS_DHA3_Transporter"/>
</dbReference>
<proteinExistence type="predicted"/>
<feature type="transmembrane region" description="Helical" evidence="1">
    <location>
        <begin position="227"/>
        <end position="250"/>
    </location>
</feature>
<comment type="caution">
    <text evidence="2">The sequence shown here is derived from an EMBL/GenBank/DDBJ whole genome shotgun (WGS) entry which is preliminary data.</text>
</comment>
<dbReference type="InterPro" id="IPR011701">
    <property type="entry name" value="MFS"/>
</dbReference>
<dbReference type="Proteomes" id="UP001597402">
    <property type="component" value="Unassembled WGS sequence"/>
</dbReference>
<keyword evidence="3" id="KW-1185">Reference proteome</keyword>
<dbReference type="Pfam" id="PF07690">
    <property type="entry name" value="MFS_1"/>
    <property type="match status" value="1"/>
</dbReference>